<evidence type="ECO:0000256" key="1">
    <source>
        <dbReference type="SAM" id="Coils"/>
    </source>
</evidence>
<evidence type="ECO:0000313" key="4">
    <source>
        <dbReference type="Proteomes" id="UP001163046"/>
    </source>
</evidence>
<protein>
    <submittedName>
        <fullName evidence="3">Uncharacterized protein</fullName>
    </submittedName>
</protein>
<dbReference type="Proteomes" id="UP001163046">
    <property type="component" value="Unassembled WGS sequence"/>
</dbReference>
<dbReference type="OrthoDB" id="5965964at2759"/>
<feature type="region of interest" description="Disordered" evidence="2">
    <location>
        <begin position="277"/>
        <end position="305"/>
    </location>
</feature>
<evidence type="ECO:0000256" key="2">
    <source>
        <dbReference type="SAM" id="MobiDB-lite"/>
    </source>
</evidence>
<reference evidence="3" key="1">
    <citation type="submission" date="2023-01" db="EMBL/GenBank/DDBJ databases">
        <title>Genome assembly of the deep-sea coral Lophelia pertusa.</title>
        <authorList>
            <person name="Herrera S."/>
            <person name="Cordes E."/>
        </authorList>
    </citation>
    <scope>NUCLEOTIDE SEQUENCE</scope>
    <source>
        <strain evidence="3">USNM1676648</strain>
        <tissue evidence="3">Polyp</tissue>
    </source>
</reference>
<keyword evidence="1" id="KW-0175">Coiled coil</keyword>
<proteinExistence type="predicted"/>
<name>A0A9X0A880_9CNID</name>
<comment type="caution">
    <text evidence="3">The sequence shown here is derived from an EMBL/GenBank/DDBJ whole genome shotgun (WGS) entry which is preliminary data.</text>
</comment>
<dbReference type="EMBL" id="MU825398">
    <property type="protein sequence ID" value="KAJ7393369.1"/>
    <property type="molecule type" value="Genomic_DNA"/>
</dbReference>
<gene>
    <name evidence="3" type="ORF">OS493_006340</name>
</gene>
<evidence type="ECO:0000313" key="3">
    <source>
        <dbReference type="EMBL" id="KAJ7393369.1"/>
    </source>
</evidence>
<feature type="coiled-coil region" evidence="1">
    <location>
        <begin position="25"/>
        <end position="77"/>
    </location>
</feature>
<accession>A0A9X0A880</accession>
<feature type="compositionally biased region" description="Basic and acidic residues" evidence="2">
    <location>
        <begin position="277"/>
        <end position="294"/>
    </location>
</feature>
<keyword evidence="4" id="KW-1185">Reference proteome</keyword>
<sequence length="305" mass="35724">MAEEQVDITLPNDRANLSDDCLVLLEQVIRTNNNLVEQNQRLREEHELSAKAHADVLNRIEQRLDNQANAAGNLVARRRHRGRQAIIRTVVPAACRRSTRKIYKVLAKKDDFHGFYLDEEVSSENNGLIVERVITQVLHEHGGQERCPWTRAIMEASLQRYFKSCFETRRLKSSDKYEEHKRKTRKSGRQREKLTRRTAALELVTWDDRHEKGKAAEILILDAMSSEESCHEDDENGNSRVANYSVKKLTWQSKALKKMKKRLDKAYRKRLTKRARDRIVKRINSEEPSERQRPTEGFPEWALKE</sequence>
<organism evidence="3 4">
    <name type="scientific">Desmophyllum pertusum</name>
    <dbReference type="NCBI Taxonomy" id="174260"/>
    <lineage>
        <taxon>Eukaryota</taxon>
        <taxon>Metazoa</taxon>
        <taxon>Cnidaria</taxon>
        <taxon>Anthozoa</taxon>
        <taxon>Hexacorallia</taxon>
        <taxon>Scleractinia</taxon>
        <taxon>Caryophylliina</taxon>
        <taxon>Caryophylliidae</taxon>
        <taxon>Desmophyllum</taxon>
    </lineage>
</organism>
<dbReference type="AlphaFoldDB" id="A0A9X0A880"/>